<protein>
    <submittedName>
        <fullName evidence="1">Uncharacterized protein</fullName>
    </submittedName>
</protein>
<sequence>MNRVDELSDGPLDATDERILRALGDIVSASDPVPAGLTERVKFALTVEALGAQVAELLDPTPLGVRSAYDTITTVTFTGDDLTVLLALDSEHRPRRRITGWLSTPDVSVRVHGPDGEVDVQLDEDGRFEVEFSRTGLVHLVIRFTGDPHVRPVVTPPIQI</sequence>
<keyword evidence="2" id="KW-1185">Reference proteome</keyword>
<comment type="caution">
    <text evidence="1">The sequence shown here is derived from an EMBL/GenBank/DDBJ whole genome shotgun (WGS) entry which is preliminary data.</text>
</comment>
<evidence type="ECO:0000313" key="1">
    <source>
        <dbReference type="EMBL" id="GGB36950.1"/>
    </source>
</evidence>
<proteinExistence type="predicted"/>
<evidence type="ECO:0000313" key="2">
    <source>
        <dbReference type="Proteomes" id="UP000636793"/>
    </source>
</evidence>
<gene>
    <name evidence="1" type="ORF">GCM10011492_29610</name>
</gene>
<reference evidence="1" key="1">
    <citation type="journal article" date="2014" name="Int. J. Syst. Evol. Microbiol.">
        <title>Complete genome sequence of Corynebacterium casei LMG S-19264T (=DSM 44701T), isolated from a smear-ripened cheese.</title>
        <authorList>
            <consortium name="US DOE Joint Genome Institute (JGI-PGF)"/>
            <person name="Walter F."/>
            <person name="Albersmeier A."/>
            <person name="Kalinowski J."/>
            <person name="Ruckert C."/>
        </authorList>
    </citation>
    <scope>NUCLEOTIDE SEQUENCE</scope>
    <source>
        <strain evidence="1">CGMCC 1.15085</strain>
    </source>
</reference>
<reference evidence="1" key="2">
    <citation type="submission" date="2020-09" db="EMBL/GenBank/DDBJ databases">
        <authorList>
            <person name="Sun Q."/>
            <person name="Zhou Y."/>
        </authorList>
    </citation>
    <scope>NUCLEOTIDE SEQUENCE</scope>
    <source>
        <strain evidence="1">CGMCC 1.15085</strain>
    </source>
</reference>
<dbReference type="RefSeq" id="WP_188837780.1">
    <property type="nucleotide sequence ID" value="NZ_BMHI01000004.1"/>
</dbReference>
<dbReference type="Proteomes" id="UP000636793">
    <property type="component" value="Unassembled WGS sequence"/>
</dbReference>
<dbReference type="AlphaFoldDB" id="A0A916WWW6"/>
<name>A0A916WWW6_9MICO</name>
<accession>A0A916WWW6</accession>
<dbReference type="EMBL" id="BMHI01000004">
    <property type="protein sequence ID" value="GGB36950.1"/>
    <property type="molecule type" value="Genomic_DNA"/>
</dbReference>
<organism evidence="1 2">
    <name type="scientific">Flexivirga endophytica</name>
    <dbReference type="NCBI Taxonomy" id="1849103"/>
    <lineage>
        <taxon>Bacteria</taxon>
        <taxon>Bacillati</taxon>
        <taxon>Actinomycetota</taxon>
        <taxon>Actinomycetes</taxon>
        <taxon>Micrococcales</taxon>
        <taxon>Dermacoccaceae</taxon>
        <taxon>Flexivirga</taxon>
    </lineage>
</organism>